<keyword evidence="3" id="KW-0614">Plasmid</keyword>
<dbReference type="AlphaFoldDB" id="B8F104"/>
<reference evidence="3 4" key="1">
    <citation type="journal article" date="2011" name="J. Bacteriol.">
        <title>Whole-genome sequences of two Borrelia afzelii and two Borrelia garinii Lyme disease agent isolates.</title>
        <authorList>
            <person name="Casjens S.R."/>
            <person name="Mongodin E.F."/>
            <person name="Qiu W.-G."/>
            <person name="Dunn J.J."/>
            <person name="Luft B.J."/>
            <person name="Fraser-Liggett C.M."/>
            <person name="Schutzer S.E."/>
        </authorList>
    </citation>
    <scope>NUCLEOTIDE SEQUENCE [LARGE SCALE GENOMIC DNA]</scope>
    <source>
        <strain evidence="3 4">PBr</strain>
    </source>
</reference>
<protein>
    <submittedName>
        <fullName evidence="3">Protein p23</fullName>
    </submittedName>
</protein>
<evidence type="ECO:0000313" key="3">
    <source>
        <dbReference type="EMBL" id="ACL34633.1"/>
    </source>
</evidence>
<sequence>MKKDMCILNLFILLFFSCFLTPPTSSKSIKYSNRSFCSKTIREDVKGYSKYIKKDMKKSNQNICSFYEESGIKEGEVFELLAGGYVTWAKSNNLNVIKDKYNNPIKDLEELKYSYIFSPIRFKTYSWFSHSDTYSVNDNNHKILGYEIPIAKIIAFESTEEFEKKYAVKSLKLNSEGSNVDFEKYRIGFAKIRLKEASKEVGYINSYNFGVFDNSLTDSFQLFYKKYKCNIMLAYLTIRNKETGKDKTYEISLNLKLFNDIVKLLFAKYSNLSKEKLKLPIDE</sequence>
<feature type="signal peptide" evidence="1">
    <location>
        <begin position="1"/>
        <end position="20"/>
    </location>
</feature>
<name>B8F104_BORGR</name>
<evidence type="ECO:0000256" key="1">
    <source>
        <dbReference type="SAM" id="SignalP"/>
    </source>
</evidence>
<organism evidence="3 4">
    <name type="scientific">Borreliella garinii PBr</name>
    <dbReference type="NCBI Taxonomy" id="498743"/>
    <lineage>
        <taxon>Bacteria</taxon>
        <taxon>Pseudomonadati</taxon>
        <taxon>Spirochaetota</taxon>
        <taxon>Spirochaetia</taxon>
        <taxon>Spirochaetales</taxon>
        <taxon>Borreliaceae</taxon>
        <taxon>Borreliella</taxon>
    </lineage>
</organism>
<dbReference type="Pfam" id="PF24960">
    <property type="entry name" value="BB0158"/>
    <property type="match status" value="1"/>
</dbReference>
<proteinExistence type="predicted"/>
<evidence type="ECO:0000313" key="4">
    <source>
        <dbReference type="Proteomes" id="UP000006103"/>
    </source>
</evidence>
<geneLocation type="plasmid" evidence="3 4">
    <name>PBr_lp28-4</name>
</geneLocation>
<keyword evidence="1" id="KW-0732">Signal</keyword>
<dbReference type="Proteomes" id="UP000006103">
    <property type="component" value="Plasmid PBr_lp28-4"/>
</dbReference>
<dbReference type="RefSeq" id="WP_012622342.1">
    <property type="nucleotide sequence ID" value="NC_011860.1"/>
</dbReference>
<feature type="chain" id="PRO_5002871243" evidence="1">
    <location>
        <begin position="21"/>
        <end position="283"/>
    </location>
</feature>
<evidence type="ECO:0000259" key="2">
    <source>
        <dbReference type="Pfam" id="PF24960"/>
    </source>
</evidence>
<gene>
    <name evidence="3" type="ORF">BGAPBR_I0025</name>
</gene>
<feature type="domain" description="Outer surface lipoprotein BB0158" evidence="2">
    <location>
        <begin position="85"/>
        <end position="270"/>
    </location>
</feature>
<dbReference type="PROSITE" id="PS51257">
    <property type="entry name" value="PROKAR_LIPOPROTEIN"/>
    <property type="match status" value="1"/>
</dbReference>
<dbReference type="InterPro" id="IPR056668">
    <property type="entry name" value="BB0158-like"/>
</dbReference>
<dbReference type="EMBL" id="CP001304">
    <property type="protein sequence ID" value="ACL34633.1"/>
    <property type="molecule type" value="Genomic_DNA"/>
</dbReference>
<dbReference type="NCBIfam" id="NF033723">
    <property type="entry name" value="S2_P23"/>
    <property type="match status" value="1"/>
</dbReference>
<accession>B8F104</accession>
<keyword evidence="4" id="KW-1185">Reference proteome</keyword>